<dbReference type="Pfam" id="PF00149">
    <property type="entry name" value="Metallophos"/>
    <property type="match status" value="1"/>
</dbReference>
<accession>A0A5R9BCP3</accession>
<proteinExistence type="predicted"/>
<evidence type="ECO:0000313" key="2">
    <source>
        <dbReference type="EMBL" id="TLP97991.1"/>
    </source>
</evidence>
<dbReference type="SUPFAM" id="SSF56300">
    <property type="entry name" value="Metallo-dependent phosphatases"/>
    <property type="match status" value="1"/>
</dbReference>
<dbReference type="Proteomes" id="UP000310458">
    <property type="component" value="Unassembled WGS sequence"/>
</dbReference>
<protein>
    <recommendedName>
        <fullName evidence="1">Calcineurin-like phosphoesterase domain-containing protein</fullName>
    </recommendedName>
</protein>
<dbReference type="InterPro" id="IPR029052">
    <property type="entry name" value="Metallo-depent_PP-like"/>
</dbReference>
<keyword evidence="3" id="KW-1185">Reference proteome</keyword>
<dbReference type="Gene3D" id="3.60.21.10">
    <property type="match status" value="1"/>
</dbReference>
<name>A0A5R9BCP3_9MICC</name>
<dbReference type="EMBL" id="VAVZ01000015">
    <property type="protein sequence ID" value="TLP97991.1"/>
    <property type="molecule type" value="Genomic_DNA"/>
</dbReference>
<evidence type="ECO:0000313" key="3">
    <source>
        <dbReference type="Proteomes" id="UP000310458"/>
    </source>
</evidence>
<reference evidence="2 3" key="1">
    <citation type="submission" date="2019-05" db="EMBL/GenBank/DDBJ databases">
        <title>Nesterenkonia sp. GY074 isolated from the Southern Atlantic Ocean.</title>
        <authorList>
            <person name="Zhang G."/>
        </authorList>
    </citation>
    <scope>NUCLEOTIDE SEQUENCE [LARGE SCALE GENOMIC DNA]</scope>
    <source>
        <strain evidence="2 3">GY074</strain>
    </source>
</reference>
<dbReference type="AlphaFoldDB" id="A0A5R9BCP3"/>
<dbReference type="GO" id="GO:0016787">
    <property type="term" value="F:hydrolase activity"/>
    <property type="evidence" value="ECO:0007669"/>
    <property type="project" value="InterPro"/>
</dbReference>
<dbReference type="InterPro" id="IPR004843">
    <property type="entry name" value="Calcineurin-like_PHP"/>
</dbReference>
<dbReference type="RefSeq" id="WP_138252809.1">
    <property type="nucleotide sequence ID" value="NZ_VAVZ01000015.1"/>
</dbReference>
<gene>
    <name evidence="2" type="ORF">FEF26_06920</name>
</gene>
<comment type="caution">
    <text evidence="2">The sequence shown here is derived from an EMBL/GenBank/DDBJ whole genome shotgun (WGS) entry which is preliminary data.</text>
</comment>
<sequence length="203" mass="23056">MTTYFTSDQHFGHANIIRYCDRPFEGVDDMDEGLIARWNETVDVDDEVWVLGDYSLHDRDKGLSYLRRLNGTKYLVVGNHDRCSPSQTDGSLYVPKYIEAGFTTVVTQAEVVLPAVQSGGEDLQVLLSHYPYAGESHAKQDRHQRFRYRDLGHPLICGHVHTEWKTQLSPRGTVQVNVGVDQWDFRPVTAEQVHRTILAATPA</sequence>
<evidence type="ECO:0000259" key="1">
    <source>
        <dbReference type="Pfam" id="PF00149"/>
    </source>
</evidence>
<dbReference type="OrthoDB" id="5380073at2"/>
<organism evidence="2 3">
    <name type="scientific">Nesterenkonia salmonea</name>
    <dbReference type="NCBI Taxonomy" id="1804987"/>
    <lineage>
        <taxon>Bacteria</taxon>
        <taxon>Bacillati</taxon>
        <taxon>Actinomycetota</taxon>
        <taxon>Actinomycetes</taxon>
        <taxon>Micrococcales</taxon>
        <taxon>Micrococcaceae</taxon>
        <taxon>Nesterenkonia</taxon>
    </lineage>
</organism>
<feature type="domain" description="Calcineurin-like phosphoesterase" evidence="1">
    <location>
        <begin position="1"/>
        <end position="162"/>
    </location>
</feature>